<gene>
    <name evidence="2" type="ORF">K7X08_005734</name>
</gene>
<accession>A0A9Q1LRV4</accession>
<feature type="region of interest" description="Disordered" evidence="1">
    <location>
        <begin position="199"/>
        <end position="220"/>
    </location>
</feature>
<proteinExistence type="predicted"/>
<evidence type="ECO:0000256" key="1">
    <source>
        <dbReference type="SAM" id="MobiDB-lite"/>
    </source>
</evidence>
<comment type="caution">
    <text evidence="2">The sequence shown here is derived from an EMBL/GenBank/DDBJ whole genome shotgun (WGS) entry which is preliminary data.</text>
</comment>
<sequence>MPFVGRTDALSKQCPLPISKILRWRTEEMPEPVDPFIIVTERAVVRPFLYPDDADKSKKYIKNLVDYDDEVSDLNIDALKREIVNAFYGSSLSHPNHVDDAHDGSSSHLPDQVTDANCKTLLLTDPAHVHNDDSPSSPLLDQVDDASFMTLPSSPLHVQVDDASCKTLPGEVDDSVVDSEDRSPDRRITDVLAHIYGEDDIEEFGDATQNDYETTNEEVA</sequence>
<protein>
    <submittedName>
        <fullName evidence="2">Uncharacterized protein</fullName>
    </submittedName>
</protein>
<keyword evidence="3" id="KW-1185">Reference proteome</keyword>
<dbReference type="EMBL" id="JAJAGQ010000014">
    <property type="protein sequence ID" value="KAJ8543211.1"/>
    <property type="molecule type" value="Genomic_DNA"/>
</dbReference>
<name>A0A9Q1LRV4_9SOLA</name>
<dbReference type="AlphaFoldDB" id="A0A9Q1LRV4"/>
<dbReference type="Proteomes" id="UP001152561">
    <property type="component" value="Unassembled WGS sequence"/>
</dbReference>
<evidence type="ECO:0000313" key="2">
    <source>
        <dbReference type="EMBL" id="KAJ8543211.1"/>
    </source>
</evidence>
<organism evidence="2 3">
    <name type="scientific">Anisodus acutangulus</name>
    <dbReference type="NCBI Taxonomy" id="402998"/>
    <lineage>
        <taxon>Eukaryota</taxon>
        <taxon>Viridiplantae</taxon>
        <taxon>Streptophyta</taxon>
        <taxon>Embryophyta</taxon>
        <taxon>Tracheophyta</taxon>
        <taxon>Spermatophyta</taxon>
        <taxon>Magnoliopsida</taxon>
        <taxon>eudicotyledons</taxon>
        <taxon>Gunneridae</taxon>
        <taxon>Pentapetalae</taxon>
        <taxon>asterids</taxon>
        <taxon>lamiids</taxon>
        <taxon>Solanales</taxon>
        <taxon>Solanaceae</taxon>
        <taxon>Solanoideae</taxon>
        <taxon>Hyoscyameae</taxon>
        <taxon>Anisodus</taxon>
    </lineage>
</organism>
<evidence type="ECO:0000313" key="3">
    <source>
        <dbReference type="Proteomes" id="UP001152561"/>
    </source>
</evidence>
<reference evidence="3" key="1">
    <citation type="journal article" date="2023" name="Proc. Natl. Acad. Sci. U.S.A.">
        <title>Genomic and structural basis for evolution of tropane alkaloid biosynthesis.</title>
        <authorList>
            <person name="Wanga Y.-J."/>
            <person name="Taina T."/>
            <person name="Yua J.-Y."/>
            <person name="Lia J."/>
            <person name="Xua B."/>
            <person name="Chenc J."/>
            <person name="D'Auriad J.C."/>
            <person name="Huanga J.-P."/>
            <person name="Huanga S.-X."/>
        </authorList>
    </citation>
    <scope>NUCLEOTIDE SEQUENCE [LARGE SCALE GENOMIC DNA]</scope>
    <source>
        <strain evidence="3">cv. KIB-2019</strain>
    </source>
</reference>